<dbReference type="AlphaFoldDB" id="A0A150XUH5"/>
<sequence>MKKRKIFLLAMVVFSVMLTSFSFYFYQVFYGANILIERENTTVTIHYGESFDEVRNKFYDAQVINDVISFSFVSKTLGYQDAVKPGVYYLKTGMSNIETVRMLRAGDQIPVRITFNNVRLKSELADKITDNTGIEPEVFEALLNDDAFLADYGVNSENVMTLFLPNTYEVYWTIKAEELFSKMAEEHKKFWTADRVAKAKALDLTPVQVSVLASIVQAESIKNDERPTIAGLYLNRLERNIALQADPTLVFALGDFTIQRVLNEHKRVQSPYNTYLNRGLPPGPINLPTISSIDAVLNYEKHDYIYMCAKEDFSGYHRFAKTLVQHNKNAALFQRALNERRIFR</sequence>
<evidence type="ECO:0000313" key="9">
    <source>
        <dbReference type="Proteomes" id="UP000075615"/>
    </source>
</evidence>
<dbReference type="STRING" id="296218.AWN68_14090"/>
<keyword evidence="6 7" id="KW-0961">Cell wall biogenesis/degradation</keyword>
<feature type="transmembrane region" description="Helical" evidence="7">
    <location>
        <begin position="7"/>
        <end position="26"/>
    </location>
</feature>
<dbReference type="PANTHER" id="PTHR30518:SF2">
    <property type="entry name" value="ENDOLYTIC MUREIN TRANSGLYCOSYLASE"/>
    <property type="match status" value="1"/>
</dbReference>
<comment type="subcellular location">
    <subcellularLocation>
        <location evidence="7">Cell membrane</location>
        <topology evidence="7">Single-pass membrane protein</topology>
    </subcellularLocation>
</comment>
<dbReference type="InterPro" id="IPR003770">
    <property type="entry name" value="MLTG-like"/>
</dbReference>
<gene>
    <name evidence="7" type="primary">mltG</name>
    <name evidence="8" type="ORF">AWN68_14090</name>
</gene>
<protein>
    <recommendedName>
        <fullName evidence="7">Endolytic murein transglycosylase</fullName>
        <ecNumber evidence="7">4.2.2.29</ecNumber>
    </recommendedName>
    <alternativeName>
        <fullName evidence="7">Peptidoglycan lytic transglycosylase</fullName>
    </alternativeName>
    <alternativeName>
        <fullName evidence="7">Peptidoglycan polymerization terminase</fullName>
    </alternativeName>
</protein>
<dbReference type="EC" id="4.2.2.29" evidence="7"/>
<comment type="similarity">
    <text evidence="7">Belongs to the transglycosylase MltG family.</text>
</comment>
<evidence type="ECO:0000256" key="6">
    <source>
        <dbReference type="ARBA" id="ARBA00023316"/>
    </source>
</evidence>
<dbReference type="Gene3D" id="3.30.160.60">
    <property type="entry name" value="Classic Zinc Finger"/>
    <property type="match status" value="1"/>
</dbReference>
<accession>A0A150XUH5</accession>
<evidence type="ECO:0000313" key="8">
    <source>
        <dbReference type="EMBL" id="KYG82391.1"/>
    </source>
</evidence>
<dbReference type="GO" id="GO:0008932">
    <property type="term" value="F:lytic endotransglycosylase activity"/>
    <property type="evidence" value="ECO:0007669"/>
    <property type="project" value="UniProtKB-UniRule"/>
</dbReference>
<dbReference type="EMBL" id="LRDB01000003">
    <property type="protein sequence ID" value="KYG82391.1"/>
    <property type="molecule type" value="Genomic_DNA"/>
</dbReference>
<proteinExistence type="inferred from homology"/>
<dbReference type="GO" id="GO:0005886">
    <property type="term" value="C:plasma membrane"/>
    <property type="evidence" value="ECO:0007669"/>
    <property type="project" value="UniProtKB-SubCell"/>
</dbReference>
<keyword evidence="9" id="KW-1185">Reference proteome</keyword>
<evidence type="ECO:0000256" key="1">
    <source>
        <dbReference type="ARBA" id="ARBA00022475"/>
    </source>
</evidence>
<reference evidence="8 9" key="1">
    <citation type="submission" date="2016-01" db="EMBL/GenBank/DDBJ databases">
        <title>Genome sequencing of Roseivirga echinicomitans KMM 6058.</title>
        <authorList>
            <person name="Selvaratnam C."/>
            <person name="Thevarajoo S."/>
            <person name="Goh K.M."/>
            <person name="Ee R."/>
            <person name="Chan K.-G."/>
            <person name="Chong C.S."/>
        </authorList>
    </citation>
    <scope>NUCLEOTIDE SEQUENCE [LARGE SCALE GENOMIC DNA]</scope>
    <source>
        <strain evidence="8 9">KMM 6058</strain>
    </source>
</reference>
<dbReference type="CDD" id="cd08010">
    <property type="entry name" value="MltG_like"/>
    <property type="match status" value="1"/>
</dbReference>
<dbReference type="Proteomes" id="UP000075615">
    <property type="component" value="Unassembled WGS sequence"/>
</dbReference>
<keyword evidence="2 7" id="KW-0812">Transmembrane</keyword>
<keyword evidence="1 7" id="KW-1003">Cell membrane</keyword>
<evidence type="ECO:0000256" key="3">
    <source>
        <dbReference type="ARBA" id="ARBA00022989"/>
    </source>
</evidence>
<dbReference type="HAMAP" id="MF_02065">
    <property type="entry name" value="MltG"/>
    <property type="match status" value="1"/>
</dbReference>
<comment type="function">
    <text evidence="7">Functions as a peptidoglycan terminase that cleaves nascent peptidoglycan strands endolytically to terminate their elongation.</text>
</comment>
<dbReference type="NCBIfam" id="TIGR00247">
    <property type="entry name" value="endolytic transglycosylase MltG"/>
    <property type="match status" value="1"/>
</dbReference>
<dbReference type="GO" id="GO:0071555">
    <property type="term" value="P:cell wall organization"/>
    <property type="evidence" value="ECO:0007669"/>
    <property type="project" value="UniProtKB-KW"/>
</dbReference>
<dbReference type="Pfam" id="PF02618">
    <property type="entry name" value="YceG"/>
    <property type="match status" value="1"/>
</dbReference>
<keyword evidence="4 7" id="KW-0472">Membrane</keyword>
<evidence type="ECO:0000256" key="7">
    <source>
        <dbReference type="HAMAP-Rule" id="MF_02065"/>
    </source>
</evidence>
<name>A0A150XUH5_9BACT</name>
<dbReference type="GO" id="GO:0009252">
    <property type="term" value="P:peptidoglycan biosynthetic process"/>
    <property type="evidence" value="ECO:0007669"/>
    <property type="project" value="UniProtKB-UniRule"/>
</dbReference>
<keyword evidence="3 7" id="KW-1133">Transmembrane helix</keyword>
<dbReference type="OrthoDB" id="9814591at2"/>
<dbReference type="Gene3D" id="3.30.1490.480">
    <property type="entry name" value="Endolytic murein transglycosylase"/>
    <property type="match status" value="1"/>
</dbReference>
<evidence type="ECO:0000256" key="2">
    <source>
        <dbReference type="ARBA" id="ARBA00022692"/>
    </source>
</evidence>
<organism evidence="8 9">
    <name type="scientific">Roseivirga echinicomitans</name>
    <dbReference type="NCBI Taxonomy" id="296218"/>
    <lineage>
        <taxon>Bacteria</taxon>
        <taxon>Pseudomonadati</taxon>
        <taxon>Bacteroidota</taxon>
        <taxon>Cytophagia</taxon>
        <taxon>Cytophagales</taxon>
        <taxon>Roseivirgaceae</taxon>
        <taxon>Roseivirga</taxon>
    </lineage>
</organism>
<dbReference type="RefSeq" id="WP_068412273.1">
    <property type="nucleotide sequence ID" value="NZ_LRDB01000003.1"/>
</dbReference>
<dbReference type="PANTHER" id="PTHR30518">
    <property type="entry name" value="ENDOLYTIC MUREIN TRANSGLYCOSYLASE"/>
    <property type="match status" value="1"/>
</dbReference>
<comment type="catalytic activity">
    <reaction evidence="7">
        <text>a peptidoglycan chain = a peptidoglycan chain with N-acetyl-1,6-anhydromuramyl-[peptide] at the reducing end + a peptidoglycan chain with N-acetylglucosamine at the non-reducing end.</text>
        <dbReference type="EC" id="4.2.2.29"/>
    </reaction>
</comment>
<comment type="caution">
    <text evidence="8">The sequence shown here is derived from an EMBL/GenBank/DDBJ whole genome shotgun (WGS) entry which is preliminary data.</text>
</comment>
<keyword evidence="5 7" id="KW-0456">Lyase</keyword>
<evidence type="ECO:0000256" key="5">
    <source>
        <dbReference type="ARBA" id="ARBA00023239"/>
    </source>
</evidence>
<evidence type="ECO:0000256" key="4">
    <source>
        <dbReference type="ARBA" id="ARBA00023136"/>
    </source>
</evidence>
<feature type="site" description="Important for catalytic activity" evidence="7">
    <location>
        <position position="219"/>
    </location>
</feature>